<dbReference type="OrthoDB" id="1668230at2759"/>
<dbReference type="SUPFAM" id="SSF52821">
    <property type="entry name" value="Rhodanese/Cell cycle control phosphatase"/>
    <property type="match status" value="1"/>
</dbReference>
<dbReference type="InterPro" id="IPR001763">
    <property type="entry name" value="Rhodanese-like_dom"/>
</dbReference>
<protein>
    <recommendedName>
        <fullName evidence="2">TBC1 domain family member 23</fullName>
    </recommendedName>
</protein>
<dbReference type="GO" id="GO:0042147">
    <property type="term" value="P:retrograde transport, endosome to Golgi"/>
    <property type="evidence" value="ECO:0007669"/>
    <property type="project" value="InterPro"/>
</dbReference>
<name>A0A5E7X7K5_PLAKH</name>
<dbReference type="Gene3D" id="1.10.472.80">
    <property type="entry name" value="Ypt/Rab-GAP domain of gyp1p, domain 3"/>
    <property type="match status" value="1"/>
</dbReference>
<evidence type="ECO:0000256" key="2">
    <source>
        <dbReference type="ARBA" id="ARBA00014207"/>
    </source>
</evidence>
<dbReference type="PROSITE" id="PS50086">
    <property type="entry name" value="TBC_RABGAP"/>
    <property type="match status" value="1"/>
</dbReference>
<evidence type="ECO:0000256" key="3">
    <source>
        <dbReference type="ARBA" id="ARBA00022473"/>
    </source>
</evidence>
<feature type="region of interest" description="Disordered" evidence="5">
    <location>
        <begin position="990"/>
        <end position="1020"/>
    </location>
</feature>
<dbReference type="InterPro" id="IPR000195">
    <property type="entry name" value="Rab-GAP-TBC_dom"/>
</dbReference>
<dbReference type="PANTHER" id="PTHR13297:SF5">
    <property type="entry name" value="TBC1 DOMAIN FAMILY MEMBER 23"/>
    <property type="match status" value="1"/>
</dbReference>
<evidence type="ECO:0000256" key="4">
    <source>
        <dbReference type="ARBA" id="ARBA00023034"/>
    </source>
</evidence>
<keyword evidence="4" id="KW-0333">Golgi apparatus</keyword>
<sequence>MRKRKIKEKYIRALFTAVEEQEAQQLRQNCHHHFKSFATHDVYLLNGKYYRVKSEDGAGMRKTVLRCLHKHNFYVPKKIRRIIFKKFLLQNEATDAHNFNYDVYLLLSYLKNPNVNEATQKIVDLDVFRTRINKENEKTIYFFNLFLNYACNHFQFKYKQGLNEVLALFFYLKGKYFNLVDVYFCFQSFVDRFLKEFYYDDEFFFLQISFYLFKILIKYHDPVLSEVLETNKMPPEIYAASWFLTLFASKSNLEISNAIYLIFVLERNPFFYFFFSLALLILHRNIFLCVDSSNLPELLSKINIFNKKFLKKVWSLGKYLEANTPVSFVHKLFFIKNVLMYLTSEHSGNGHQKKDILLQFFNSIDYMSVNAYEIIKNISLGKNNYIFLDIRSRRHFRTFHLKNSINVELVEGYADLLRDKIDSQDERKKQKKERKKERRILSQSIFHILKRYGSREVAQNSELLFSLLLMRKYNLCLGLSYDDNILLRRVASVPVQRGNPLDLCLLRRNREKKSRRGTKGRRKRIKREKHREEEIFPNLHLLRGNRNGEVDLNFFTCKIYGRRKLSMGETKNGQIKWKMPEHVHMKYVEERKVKNQKRYYSDDDVLLKPFSLTCHHMKKAFLSKVQKELRKKGDEVKGKDKWKCIPSNPPEGKKEPTYTISQTQNLNTSSFNLYLLIKEKVLCNERCLRFRFEDVLTPEKHVVILYDDNFDNAKYVRGFYYELLFKTKLRQVSIIEGGINSYHNLMRLDLPNGKNSSVGSSFIATAGNTKDEKSIHGEETSHLYTQHCLLGRNKKAIKKFFHTNHNCYLCDYRYFRKTKKKILDDCFFESYSNFSIFENFFSFLNEERDDISFSSFYDHIIWMRSMGDHGGDYSYPGGEHNMKKDNVEGSSFTFSGLLNYIKRKKSGANDSSVFENGQTFSPHSPGGETFPRDIQKEAHVNSFVAEKKISESTNGDIHICNNATVKKHYFNLSRYVDYCSRKKSDLLNLSSSVQPQGDESSSWDSPRVNAPPGEEKGDDQIMGEEEMGISSLQNDDTKAKLNVSTYSQWRNDAAEEEHIAVECASVFGRVDSFAEFASEPMKNPPNKGYSIGSDHVSEGIRRSYSSSSDVYNLYSYIDIVCYRSLLLKGSSRKEDTSPKRKLYNCFITYIYQPLIPHNIRSNNIISNLVQYVKYFKCIKRKNTAINDPNLYLQCNKLDSNLSFRMDSNVPLRMTYFPFRNMGSMHLLHSARGKEFLDGGSADLSYVGATNTPDKQYSKQCTTVWDERVNDLILSNTCLKNKPELGLCKLMIYDHLLILYGMPYLYEVSLPGRCEKVTTETYNQTSTVEQVGESLHMVDIGTKNFLKEKEEYTTEGMDHEAWYLSSKSGEELQKVIVHKHKDLKKKDVLFNIDSYKISGIDINWAKVSPHVLRSITKEHITDTYSYYKSYFSVSNSNLSASTEMCCPSVSSSLSSDSSSYSSCVSDEPNFSFSDYHSLYTKNAKMMKNDEKRRRRKNPPKDAEAPLRCDHRKVKIDVVNIYAVFDIHTLCKITTKRGSARTLYFYFVTNRNTPLMVLNFDSDMEVQSCVRSIREIYSRYANGERETSGEAAGEVPKNATRGE</sequence>
<reference evidence="9" key="1">
    <citation type="submission" date="2016-05" db="EMBL/GenBank/DDBJ databases">
        <authorList>
            <person name="Sharaf H."/>
        </authorList>
    </citation>
    <scope>NUCLEOTIDE SEQUENCE [LARGE SCALE GENOMIC DNA]</scope>
    <source>
        <strain evidence="9">H</strain>
    </source>
</reference>
<keyword evidence="3" id="KW-0217">Developmental protein</keyword>
<dbReference type="Pfam" id="PF00566">
    <property type="entry name" value="RabGAP-TBC"/>
    <property type="match status" value="1"/>
</dbReference>
<dbReference type="SUPFAM" id="SSF47923">
    <property type="entry name" value="Ypt/Rab-GAP domain of gyp1p"/>
    <property type="match status" value="2"/>
</dbReference>
<accession>A0A5E7X7K5</accession>
<dbReference type="PANTHER" id="PTHR13297">
    <property type="entry name" value="TBC1 DOMAIN FAMILY MEMBER 23-RELATED"/>
    <property type="match status" value="1"/>
</dbReference>
<dbReference type="InterPro" id="IPR036873">
    <property type="entry name" value="Rhodanese-like_dom_sf"/>
</dbReference>
<dbReference type="VEuPathDB" id="PlasmoDB:PKNH_1449400"/>
<evidence type="ECO:0000313" key="8">
    <source>
        <dbReference type="EMBL" id="SBO20612.1"/>
    </source>
</evidence>
<dbReference type="GO" id="GO:0005802">
    <property type="term" value="C:trans-Golgi network"/>
    <property type="evidence" value="ECO:0007669"/>
    <property type="project" value="TreeGrafter"/>
</dbReference>
<feature type="region of interest" description="Disordered" evidence="5">
    <location>
        <begin position="1485"/>
        <end position="1504"/>
    </location>
</feature>
<evidence type="ECO:0000256" key="5">
    <source>
        <dbReference type="SAM" id="MobiDB-lite"/>
    </source>
</evidence>
<dbReference type="EMBL" id="CWHQ02000003">
    <property type="protein sequence ID" value="SBO20612.1"/>
    <property type="molecule type" value="Genomic_DNA"/>
</dbReference>
<evidence type="ECO:0000259" key="6">
    <source>
        <dbReference type="PROSITE" id="PS50086"/>
    </source>
</evidence>
<proteinExistence type="predicted"/>
<dbReference type="InterPro" id="IPR035969">
    <property type="entry name" value="Rab-GAP_TBC_sf"/>
</dbReference>
<gene>
    <name evidence="8" type="ORF">PKNA1_C2_1449400</name>
</gene>
<feature type="domain" description="Rab-GAP TBC" evidence="6">
    <location>
        <begin position="74"/>
        <end position="267"/>
    </location>
</feature>
<dbReference type="GO" id="GO:0005829">
    <property type="term" value="C:cytosol"/>
    <property type="evidence" value="ECO:0007669"/>
    <property type="project" value="GOC"/>
</dbReference>
<dbReference type="Proteomes" id="UP000182128">
    <property type="component" value="Unassembled WGS sequence"/>
</dbReference>
<dbReference type="PROSITE" id="PS50206">
    <property type="entry name" value="RHODANESE_3"/>
    <property type="match status" value="1"/>
</dbReference>
<dbReference type="GO" id="GO:0099041">
    <property type="term" value="P:vesicle tethering to Golgi"/>
    <property type="evidence" value="ECO:0007669"/>
    <property type="project" value="TreeGrafter"/>
</dbReference>
<feature type="domain" description="Rhodanese" evidence="7">
    <location>
        <begin position="381"/>
        <end position="411"/>
    </location>
</feature>
<comment type="subcellular location">
    <subcellularLocation>
        <location evidence="1">Golgi apparatus</location>
        <location evidence="1">trans-Golgi network</location>
    </subcellularLocation>
</comment>
<feature type="compositionally biased region" description="Polar residues" evidence="5">
    <location>
        <begin position="990"/>
        <end position="1004"/>
    </location>
</feature>
<evidence type="ECO:0000313" key="9">
    <source>
        <dbReference type="Proteomes" id="UP000182128"/>
    </source>
</evidence>
<dbReference type="SMART" id="SM00164">
    <property type="entry name" value="TBC"/>
    <property type="match status" value="1"/>
</dbReference>
<evidence type="ECO:0000259" key="7">
    <source>
        <dbReference type="PROSITE" id="PS50206"/>
    </source>
</evidence>
<evidence type="ECO:0000256" key="1">
    <source>
        <dbReference type="ARBA" id="ARBA00004601"/>
    </source>
</evidence>
<dbReference type="InterPro" id="IPR039755">
    <property type="entry name" value="TBC1D23"/>
</dbReference>
<organism evidence="8 9">
    <name type="scientific">Plasmodium knowlesi (strain H)</name>
    <dbReference type="NCBI Taxonomy" id="5851"/>
    <lineage>
        <taxon>Eukaryota</taxon>
        <taxon>Sar</taxon>
        <taxon>Alveolata</taxon>
        <taxon>Apicomplexa</taxon>
        <taxon>Aconoidasida</taxon>
        <taxon>Haemosporida</taxon>
        <taxon>Plasmodiidae</taxon>
        <taxon>Plasmodium</taxon>
        <taxon>Plasmodium (Plasmodium)</taxon>
    </lineage>
</organism>